<dbReference type="Proteomes" id="UP000319804">
    <property type="component" value="Unassembled WGS sequence"/>
</dbReference>
<dbReference type="EMBL" id="VFPS01000006">
    <property type="protein sequence ID" value="TQM90952.1"/>
    <property type="molecule type" value="Genomic_DNA"/>
</dbReference>
<evidence type="ECO:0000313" key="2">
    <source>
        <dbReference type="Proteomes" id="UP000319804"/>
    </source>
</evidence>
<name>A0A543K787_9MICO</name>
<gene>
    <name evidence="1" type="ORF">FHX68_2806</name>
</gene>
<accession>A0A543K787</accession>
<comment type="caution">
    <text evidence="1">The sequence shown here is derived from an EMBL/GenBank/DDBJ whole genome shotgun (WGS) entry which is preliminary data.</text>
</comment>
<reference evidence="1 2" key="1">
    <citation type="submission" date="2019-06" db="EMBL/GenBank/DDBJ databases">
        <title>Sequencing the genomes of 1000 actinobacteria strains.</title>
        <authorList>
            <person name="Klenk H.-P."/>
        </authorList>
    </citation>
    <scope>NUCLEOTIDE SEQUENCE [LARGE SCALE GENOMIC DNA]</scope>
    <source>
        <strain evidence="1 2">DSM 20427</strain>
    </source>
</reference>
<protein>
    <submittedName>
        <fullName evidence="1">Uncharacterized protein</fullName>
    </submittedName>
</protein>
<dbReference type="AlphaFoldDB" id="A0A543K787"/>
<sequence length="69" mass="7579">MDATPTIYEVLESHSRIVLAELSRGVQFVRERLDGVSWEHIALSAQTTVEGVRESAIRAFEGVEPVPAA</sequence>
<proteinExistence type="predicted"/>
<dbReference type="RefSeq" id="WP_141380426.1">
    <property type="nucleotide sequence ID" value="NZ_BJNA01000023.1"/>
</dbReference>
<keyword evidence="2" id="KW-1185">Reference proteome</keyword>
<organism evidence="1 2">
    <name type="scientific">Microbacterium lacticum</name>
    <dbReference type="NCBI Taxonomy" id="33885"/>
    <lineage>
        <taxon>Bacteria</taxon>
        <taxon>Bacillati</taxon>
        <taxon>Actinomycetota</taxon>
        <taxon>Actinomycetes</taxon>
        <taxon>Micrococcales</taxon>
        <taxon>Microbacteriaceae</taxon>
        <taxon>Microbacterium</taxon>
    </lineage>
</organism>
<evidence type="ECO:0000313" key="1">
    <source>
        <dbReference type="EMBL" id="TQM90952.1"/>
    </source>
</evidence>